<dbReference type="EMBL" id="NRRU01000202">
    <property type="protein sequence ID" value="MBK1715993.1"/>
    <property type="molecule type" value="Genomic_DNA"/>
</dbReference>
<accession>A0ABS1E2P5</accession>
<evidence type="ECO:0008006" key="4">
    <source>
        <dbReference type="Google" id="ProtNLM"/>
    </source>
</evidence>
<evidence type="ECO:0000256" key="1">
    <source>
        <dbReference type="SAM" id="MobiDB-lite"/>
    </source>
</evidence>
<reference evidence="2" key="1">
    <citation type="submission" date="2017-08" db="EMBL/GenBank/DDBJ databases">
        <authorList>
            <person name="Imhoff J.F."/>
            <person name="Rahn T."/>
            <person name="Kuenzel S."/>
            <person name="Neulinger S.C."/>
        </authorList>
    </citation>
    <scope>NUCLEOTIDE SEQUENCE</scope>
    <source>
        <strain evidence="2">IM 151</strain>
    </source>
</reference>
<feature type="region of interest" description="Disordered" evidence="1">
    <location>
        <begin position="24"/>
        <end position="64"/>
    </location>
</feature>
<protein>
    <recommendedName>
        <fullName evidence="4">Lipoprotein</fullName>
    </recommendedName>
</protein>
<keyword evidence="3" id="KW-1185">Reference proteome</keyword>
<comment type="caution">
    <text evidence="2">The sequence shown here is derived from an EMBL/GenBank/DDBJ whole genome shotgun (WGS) entry which is preliminary data.</text>
</comment>
<feature type="non-terminal residue" evidence="2">
    <location>
        <position position="78"/>
    </location>
</feature>
<proteinExistence type="predicted"/>
<organism evidence="2 3">
    <name type="scientific">Rubrivivax gelatinosus</name>
    <name type="common">Rhodocyclus gelatinosus</name>
    <name type="synonym">Rhodopseudomonas gelatinosa</name>
    <dbReference type="NCBI Taxonomy" id="28068"/>
    <lineage>
        <taxon>Bacteria</taxon>
        <taxon>Pseudomonadati</taxon>
        <taxon>Pseudomonadota</taxon>
        <taxon>Betaproteobacteria</taxon>
        <taxon>Burkholderiales</taxon>
        <taxon>Sphaerotilaceae</taxon>
        <taxon>Rubrivivax</taxon>
    </lineage>
</organism>
<name>A0ABS1E2P5_RUBGE</name>
<dbReference type="Proteomes" id="UP001041814">
    <property type="component" value="Unassembled WGS sequence"/>
</dbReference>
<sequence length="78" mass="7834">MSPSNLFKTLLAAGSTTLLLGCGPTPWPEASAAEPADPLPPPRLEAEAGPLAPPVPAPRLQTPELIVDKVTDAGIGAA</sequence>
<evidence type="ECO:0000313" key="3">
    <source>
        <dbReference type="Proteomes" id="UP001041814"/>
    </source>
</evidence>
<gene>
    <name evidence="2" type="ORF">CKO43_24940</name>
</gene>
<reference evidence="2" key="2">
    <citation type="journal article" date="2020" name="Microorganisms">
        <title>Osmotic Adaptation and Compatible Solute Biosynthesis of Phototrophic Bacteria as Revealed from Genome Analyses.</title>
        <authorList>
            <person name="Imhoff J.F."/>
            <person name="Rahn T."/>
            <person name="Kunzel S."/>
            <person name="Keller A."/>
            <person name="Neulinger S.C."/>
        </authorList>
    </citation>
    <scope>NUCLEOTIDE SEQUENCE</scope>
    <source>
        <strain evidence="2">IM 151</strain>
    </source>
</reference>
<evidence type="ECO:0000313" key="2">
    <source>
        <dbReference type="EMBL" id="MBK1715993.1"/>
    </source>
</evidence>